<dbReference type="InterPro" id="IPR011025">
    <property type="entry name" value="GproteinA_insert"/>
</dbReference>
<dbReference type="GO" id="GO:0046872">
    <property type="term" value="F:metal ion binding"/>
    <property type="evidence" value="ECO:0007669"/>
    <property type="project" value="UniProtKB-KW"/>
</dbReference>
<dbReference type="SUPFAM" id="SSF47895">
    <property type="entry name" value="Transducin (alpha subunit), insertion domain"/>
    <property type="match status" value="1"/>
</dbReference>
<dbReference type="SUPFAM" id="SSF56784">
    <property type="entry name" value="HAD-like"/>
    <property type="match status" value="1"/>
</dbReference>
<feature type="binding site" evidence="17">
    <location>
        <position position="653"/>
    </location>
    <ligand>
        <name>Mg(2+)</name>
        <dbReference type="ChEBI" id="CHEBI:18420"/>
        <label>1</label>
    </ligand>
</feature>
<dbReference type="GO" id="GO:0005834">
    <property type="term" value="C:heterotrimeric G-protein complex"/>
    <property type="evidence" value="ECO:0007669"/>
    <property type="project" value="TreeGrafter"/>
</dbReference>
<dbReference type="PANTHER" id="PTHR10218:SF360">
    <property type="entry name" value="GUANINE NUCLEOTIDE-BINDING PROTEIN SUBUNIT ALPHA HOMOLOG"/>
    <property type="match status" value="1"/>
</dbReference>
<dbReference type="NCBIfam" id="TIGR01484">
    <property type="entry name" value="HAD-SF-IIB"/>
    <property type="match status" value="1"/>
</dbReference>
<evidence type="ECO:0000256" key="12">
    <source>
        <dbReference type="ARBA" id="ARBA00023235"/>
    </source>
</evidence>
<dbReference type="eggNOG" id="KOG3189">
    <property type="taxonomic scope" value="Eukaryota"/>
</dbReference>
<evidence type="ECO:0000256" key="1">
    <source>
        <dbReference type="ARBA" id="ARBA00004496"/>
    </source>
</evidence>
<feature type="binding site" evidence="17">
    <location>
        <position position="434"/>
    </location>
    <ligand>
        <name>Mg(2+)</name>
        <dbReference type="ChEBI" id="CHEBI:18420"/>
        <label>1</label>
    </ligand>
</feature>
<dbReference type="GO" id="GO:0009298">
    <property type="term" value="P:GDP-mannose biosynthetic process"/>
    <property type="evidence" value="ECO:0007669"/>
    <property type="project" value="UniProtKB-UniPathway"/>
</dbReference>
<evidence type="ECO:0000256" key="17">
    <source>
        <dbReference type="PIRSR" id="PIRSR605002-3"/>
    </source>
</evidence>
<dbReference type="AlphaFoldDB" id="A0A0V1AXZ8"/>
<dbReference type="SUPFAM" id="SSF52540">
    <property type="entry name" value="P-loop containing nucleoside triphosphate hydrolases"/>
    <property type="match status" value="1"/>
</dbReference>
<dbReference type="GO" id="GO:0004615">
    <property type="term" value="F:phosphomannomutase activity"/>
    <property type="evidence" value="ECO:0007669"/>
    <property type="project" value="UniProtKB-EC"/>
</dbReference>
<accession>A0A0V1AXZ8</accession>
<feature type="binding site" evidence="16">
    <location>
        <position position="565"/>
    </location>
    <ligand>
        <name>alpha-D-mannose 1-phosphate</name>
        <dbReference type="ChEBI" id="CHEBI:58409"/>
    </ligand>
</feature>
<dbReference type="GO" id="GO:0003924">
    <property type="term" value="F:GTPase activity"/>
    <property type="evidence" value="ECO:0007669"/>
    <property type="project" value="InterPro"/>
</dbReference>
<feature type="binding site" evidence="16">
    <location>
        <position position="441"/>
    </location>
    <ligand>
        <name>alpha-D-mannose 1-phosphate</name>
        <dbReference type="ChEBI" id="CHEBI:58409"/>
    </ligand>
</feature>
<dbReference type="GO" id="GO:0007266">
    <property type="term" value="P:Rho protein signal transduction"/>
    <property type="evidence" value="ECO:0007669"/>
    <property type="project" value="InterPro"/>
</dbReference>
<evidence type="ECO:0000256" key="7">
    <source>
        <dbReference type="ARBA" id="ARBA00022723"/>
    </source>
</evidence>
<keyword evidence="8 13" id="KW-0547">Nucleotide-binding</keyword>
<feature type="binding site" evidence="13">
    <location>
        <begin position="164"/>
        <end position="165"/>
    </location>
    <ligand>
        <name>GTP</name>
        <dbReference type="ChEBI" id="CHEBI:37565"/>
    </ligand>
</feature>
<comment type="subcellular location">
    <subcellularLocation>
        <location evidence="1">Cytoplasm</location>
    </subcellularLocation>
</comment>
<dbReference type="InterPro" id="IPR036412">
    <property type="entry name" value="HAD-like_sf"/>
</dbReference>
<dbReference type="Gene3D" id="3.40.50.300">
    <property type="entry name" value="P-loop containing nucleotide triphosphate hydrolases"/>
    <property type="match status" value="1"/>
</dbReference>
<dbReference type="SFLD" id="SFLDS00003">
    <property type="entry name" value="Haloacid_Dehalogenase"/>
    <property type="match status" value="1"/>
</dbReference>
<dbReference type="CDD" id="cd00066">
    <property type="entry name" value="G-alpha"/>
    <property type="match status" value="1"/>
</dbReference>
<dbReference type="Gene3D" id="3.40.50.1000">
    <property type="entry name" value="HAD superfamily/HAD-like"/>
    <property type="match status" value="1"/>
</dbReference>
<dbReference type="EC" id="5.4.2.8" evidence="5"/>
<organism evidence="18 19">
    <name type="scientific">Trichinella spiralis</name>
    <name type="common">Trichina worm</name>
    <dbReference type="NCBI Taxonomy" id="6334"/>
    <lineage>
        <taxon>Eukaryota</taxon>
        <taxon>Metazoa</taxon>
        <taxon>Ecdysozoa</taxon>
        <taxon>Nematoda</taxon>
        <taxon>Enoplea</taxon>
        <taxon>Dorylaimia</taxon>
        <taxon>Trichinellida</taxon>
        <taxon>Trichinellidae</taxon>
        <taxon>Trichinella</taxon>
    </lineage>
</organism>
<dbReference type="FunFam" id="3.30.1240.20:FF:000001">
    <property type="entry name" value="Phosphomannomutase"/>
    <property type="match status" value="1"/>
</dbReference>
<dbReference type="GO" id="GO:0005525">
    <property type="term" value="F:GTP binding"/>
    <property type="evidence" value="ECO:0007669"/>
    <property type="project" value="UniProtKB-KW"/>
</dbReference>
<dbReference type="InterPro" id="IPR027417">
    <property type="entry name" value="P-loop_NTPase"/>
</dbReference>
<evidence type="ECO:0000256" key="6">
    <source>
        <dbReference type="ARBA" id="ARBA00022490"/>
    </source>
</evidence>
<evidence type="ECO:0000256" key="16">
    <source>
        <dbReference type="PIRSR" id="PIRSR605002-2"/>
    </source>
</evidence>
<sequence length="690" mass="80886">MCSLSNLLCDCTWPDSNKLQSKRIDVELKKQKKKLRREISVLLLGTGESGKSTFLKQMVIIHGRGEFTVDEIYEYKLLIFANILNGMRILIAARKFFDDIVWQYPEQSTNLSQQFAKLCPAEFSAQRLNVAETFTKCAPLVTELWNDSAIRETFERRREFQLPDSCKYFFENIARISQASYAPSNRDILLCRKATRAITEHVFDIQNVPFRFIDVGGQRSQRQKWFECFEGVTSILFLVASNEYDQVLLEDRRKNRLLESREVYDTIVNNRFFSDISFILFFNKTDLLSEKITRSDIRDHFENFQGNPHSLHDVQFFFLGLFDSVRKNKAQPFFYHFTTAIDTDNIRRVFKDCKEIILDRNLKTLMMHIFKLVHWTLNTTRKLFFIMPLSRSDLIRLLEILSISAFWSTCSGCGRFKVFSVINRLKRICLFDVDGTLTRPRQKIDKDFLEYLRSLSKKIPLAVVGGSDIDKVLEQLDLNLKDGMENVENNFIALLGCCKISACDLFEYVFAENGLFVAKKNQQFPTATIQEVTGEEKLQEFINYCLHYLSEVKLPVKRGNFIEFRKGMLNVSPIGRSCSQNERNEFVEYDEKHKIREKFIEELRKRFPVEKYGLHFSIGGQISIDVFPVGWDKRYCLQFLEKDDFREIYFFGDRTFPGGNDYEIFEDPRTIGHRVTSPKDTERELKSLFG</sequence>
<dbReference type="GO" id="GO:0031526">
    <property type="term" value="C:brush border membrane"/>
    <property type="evidence" value="ECO:0007669"/>
    <property type="project" value="TreeGrafter"/>
</dbReference>
<comment type="subunit">
    <text evidence="4">Homodimer.</text>
</comment>
<proteinExistence type="inferred from homology"/>
<dbReference type="FunCoup" id="A0A0V1AXZ8">
    <property type="interactions" value="989"/>
</dbReference>
<feature type="active site" description="Nucleophile" evidence="15">
    <location>
        <position position="432"/>
    </location>
</feature>
<dbReference type="PRINTS" id="PR00318">
    <property type="entry name" value="GPROTEINA"/>
</dbReference>
<evidence type="ECO:0000256" key="15">
    <source>
        <dbReference type="PIRSR" id="PIRSR605002-1"/>
    </source>
</evidence>
<dbReference type="InterPro" id="IPR001019">
    <property type="entry name" value="Gprotein_alpha_su"/>
</dbReference>
<gene>
    <name evidence="18" type="primary">F52B11.2</name>
    <name evidence="18" type="ORF">T01_10825</name>
</gene>
<dbReference type="SFLD" id="SFLDF00445">
    <property type="entry name" value="alpha-phosphomannomutase"/>
    <property type="match status" value="1"/>
</dbReference>
<evidence type="ECO:0000256" key="5">
    <source>
        <dbReference type="ARBA" id="ARBA00012730"/>
    </source>
</evidence>
<dbReference type="GO" id="GO:0031752">
    <property type="term" value="F:D5 dopamine receptor binding"/>
    <property type="evidence" value="ECO:0007669"/>
    <property type="project" value="TreeGrafter"/>
</dbReference>
<dbReference type="Gene3D" id="1.10.400.10">
    <property type="entry name" value="GI Alpha 1, domain 2-like"/>
    <property type="match status" value="1"/>
</dbReference>
<comment type="similarity">
    <text evidence="3">Belongs to the eukaryotic PMM family.</text>
</comment>
<feature type="binding site" evidence="17">
    <location>
        <position position="670"/>
    </location>
    <ligand>
        <name>Mg(2+)</name>
        <dbReference type="ChEBI" id="CHEBI:18420"/>
        <label>1</label>
    </ligand>
</feature>
<feature type="binding site" evidence="13">
    <location>
        <begin position="214"/>
        <end position="218"/>
    </location>
    <ligand>
        <name>GTP</name>
        <dbReference type="ChEBI" id="CHEBI:37565"/>
    </ligand>
</feature>
<evidence type="ECO:0000256" key="4">
    <source>
        <dbReference type="ARBA" id="ARBA00011738"/>
    </source>
</evidence>
<evidence type="ECO:0000313" key="18">
    <source>
        <dbReference type="EMBL" id="KRY29622.1"/>
    </source>
</evidence>
<dbReference type="GO" id="GO:0031683">
    <property type="term" value="F:G-protein beta/gamma-subunit complex binding"/>
    <property type="evidence" value="ECO:0007669"/>
    <property type="project" value="InterPro"/>
</dbReference>
<dbReference type="STRING" id="6334.A0A0V1AXZ8"/>
<protein>
    <recommendedName>
        <fullName evidence="5">phosphomannomutase</fullName>
        <ecNumber evidence="5">5.4.2.8</ecNumber>
    </recommendedName>
</protein>
<dbReference type="OrthoDB" id="5817230at2759"/>
<comment type="caution">
    <text evidence="18">The sequence shown here is derived from an EMBL/GenBank/DDBJ whole genome shotgun (WGS) entry which is preliminary data.</text>
</comment>
<dbReference type="PROSITE" id="PS51882">
    <property type="entry name" value="G_ALPHA"/>
    <property type="match status" value="1"/>
</dbReference>
<dbReference type="InterPro" id="IPR023214">
    <property type="entry name" value="HAD_sf"/>
</dbReference>
<feature type="binding site" evidence="16">
    <location>
        <position position="583"/>
    </location>
    <ligand>
        <name>alpha-D-mannose 1-phosphate</name>
        <dbReference type="ChEBI" id="CHEBI:58409"/>
    </ligand>
</feature>
<dbReference type="InterPro" id="IPR000469">
    <property type="entry name" value="Gprotein_alpha_12/13"/>
</dbReference>
<feature type="binding site" evidence="17">
    <location>
        <position position="665"/>
    </location>
    <ligand>
        <name>Mg(2+)</name>
        <dbReference type="ChEBI" id="CHEBI:18420"/>
        <label>1</label>
    </ligand>
</feature>
<feature type="binding site" evidence="14">
    <location>
        <position position="52"/>
    </location>
    <ligand>
        <name>Mg(2+)</name>
        <dbReference type="ChEBI" id="CHEBI:18420"/>
    </ligand>
</feature>
<name>A0A0V1AXZ8_TRISP</name>
<evidence type="ECO:0000256" key="2">
    <source>
        <dbReference type="ARBA" id="ARBA00004699"/>
    </source>
</evidence>
<dbReference type="PANTHER" id="PTHR10218">
    <property type="entry name" value="GTP-BINDING PROTEIN ALPHA SUBUNIT"/>
    <property type="match status" value="1"/>
</dbReference>
<keyword evidence="11" id="KW-0807">Transducer</keyword>
<keyword evidence="12" id="KW-0413">Isomerase</keyword>
<feature type="binding site" evidence="14">
    <location>
        <position position="195"/>
    </location>
    <ligand>
        <name>Mg(2+)</name>
        <dbReference type="ChEBI" id="CHEBI:18420"/>
    </ligand>
</feature>
<keyword evidence="6" id="KW-0963">Cytoplasm</keyword>
<dbReference type="FunFam" id="3.40.50.300:FF:000754">
    <property type="entry name" value="Guanine nucleotide-binding protein subunit alpha-13"/>
    <property type="match status" value="1"/>
</dbReference>
<dbReference type="InterPro" id="IPR005002">
    <property type="entry name" value="PMM"/>
</dbReference>
<feature type="active site" description="Proton donor/acceptor" evidence="15">
    <location>
        <position position="434"/>
    </location>
</feature>
<evidence type="ECO:0000256" key="10">
    <source>
        <dbReference type="ARBA" id="ARBA00023134"/>
    </source>
</evidence>
<dbReference type="SFLD" id="SFLDG01143">
    <property type="entry name" value="C2.B.3:_Phosphomannomutase_Lik"/>
    <property type="match status" value="1"/>
</dbReference>
<feature type="binding site" evidence="13">
    <location>
        <begin position="189"/>
        <end position="195"/>
    </location>
    <ligand>
        <name>GTP</name>
        <dbReference type="ChEBI" id="CHEBI:37565"/>
    </ligand>
</feature>
<dbReference type="Pfam" id="PF03332">
    <property type="entry name" value="PMM"/>
    <property type="match status" value="1"/>
</dbReference>
<dbReference type="InParanoid" id="A0A0V1AXZ8"/>
<dbReference type="PRINTS" id="PR00440">
    <property type="entry name" value="GPROTEINA12"/>
</dbReference>
<comment type="cofactor">
    <cofactor evidence="17">
        <name>Mg(2+)</name>
        <dbReference type="ChEBI" id="CHEBI:18420"/>
    </cofactor>
</comment>
<keyword evidence="10 13" id="KW-0342">GTP-binding</keyword>
<feature type="binding site" evidence="16">
    <location>
        <position position="625"/>
    </location>
    <ligand>
        <name>alpha-D-mannose 1-phosphate</name>
        <dbReference type="ChEBI" id="CHEBI:58409"/>
    </ligand>
</feature>
<dbReference type="Gene3D" id="3.30.1240.20">
    <property type="match status" value="1"/>
</dbReference>
<evidence type="ECO:0000256" key="9">
    <source>
        <dbReference type="ARBA" id="ARBA00022842"/>
    </source>
</evidence>
<dbReference type="Proteomes" id="UP000054776">
    <property type="component" value="Unassembled WGS sequence"/>
</dbReference>
<keyword evidence="19" id="KW-1185">Reference proteome</keyword>
<evidence type="ECO:0000256" key="11">
    <source>
        <dbReference type="ARBA" id="ARBA00023224"/>
    </source>
</evidence>
<evidence type="ECO:0000313" key="19">
    <source>
        <dbReference type="Proteomes" id="UP000054776"/>
    </source>
</evidence>
<dbReference type="InterPro" id="IPR043169">
    <property type="entry name" value="PMM_cap"/>
</dbReference>
<feature type="binding site" evidence="16">
    <location>
        <position position="623"/>
    </location>
    <ligand>
        <name>alpha-D-mannose 1-phosphate</name>
        <dbReference type="ChEBI" id="CHEBI:58409"/>
    </ligand>
</feature>
<feature type="binding site" evidence="17">
    <location>
        <position position="667"/>
    </location>
    <ligand>
        <name>Mg(2+)</name>
        <dbReference type="ChEBI" id="CHEBI:18420"/>
        <label>1</label>
    </ligand>
</feature>
<keyword evidence="7 14" id="KW-0479">Metal-binding</keyword>
<comment type="pathway">
    <text evidence="2">Nucleotide-sugar biosynthesis; GDP-alpha-D-mannose biosynthesis; alpha-D-mannose 1-phosphate from D-fructose 6-phosphate: step 2/2.</text>
</comment>
<evidence type="ECO:0000256" key="8">
    <source>
        <dbReference type="ARBA" id="ARBA00022741"/>
    </source>
</evidence>
<evidence type="ECO:0000256" key="13">
    <source>
        <dbReference type="PIRSR" id="PIRSR601019-1"/>
    </source>
</evidence>
<dbReference type="CDD" id="cd02585">
    <property type="entry name" value="HAD_PMM"/>
    <property type="match status" value="1"/>
</dbReference>
<evidence type="ECO:0000256" key="14">
    <source>
        <dbReference type="PIRSR" id="PIRSR601019-2"/>
    </source>
</evidence>
<feature type="binding site" evidence="13">
    <location>
        <begin position="48"/>
        <end position="53"/>
    </location>
    <ligand>
        <name>GTP</name>
        <dbReference type="ChEBI" id="CHEBI:37565"/>
    </ligand>
</feature>
<dbReference type="EMBL" id="JYDH01000165">
    <property type="protein sequence ID" value="KRY29622.1"/>
    <property type="molecule type" value="Genomic_DNA"/>
</dbReference>
<feature type="binding site" evidence="17">
    <location>
        <position position="432"/>
    </location>
    <ligand>
        <name>Mg(2+)</name>
        <dbReference type="ChEBI" id="CHEBI:18420"/>
        <label>1</label>
    </ligand>
</feature>
<feature type="binding site" evidence="13">
    <location>
        <begin position="283"/>
        <end position="286"/>
    </location>
    <ligand>
        <name>GTP</name>
        <dbReference type="ChEBI" id="CHEBI:37565"/>
    </ligand>
</feature>
<dbReference type="GO" id="GO:0007188">
    <property type="term" value="P:adenylate cyclase-modulating G protein-coupled receptor signaling pathway"/>
    <property type="evidence" value="ECO:0007669"/>
    <property type="project" value="TreeGrafter"/>
</dbReference>
<keyword evidence="9 14" id="KW-0460">Magnesium</keyword>
<dbReference type="SMART" id="SM00275">
    <property type="entry name" value="G_alpha"/>
    <property type="match status" value="1"/>
</dbReference>
<dbReference type="GO" id="GO:0005737">
    <property type="term" value="C:cytoplasm"/>
    <property type="evidence" value="ECO:0007669"/>
    <property type="project" value="UniProtKB-SubCell"/>
</dbReference>
<evidence type="ECO:0000256" key="3">
    <source>
        <dbReference type="ARBA" id="ARBA00009736"/>
    </source>
</evidence>
<dbReference type="InterPro" id="IPR006379">
    <property type="entry name" value="HAD-SF_hydro_IIB"/>
</dbReference>
<feature type="binding site" evidence="13">
    <location>
        <position position="340"/>
    </location>
    <ligand>
        <name>GTP</name>
        <dbReference type="ChEBI" id="CHEBI:37565"/>
    </ligand>
</feature>
<reference evidence="18 19" key="1">
    <citation type="submission" date="2015-01" db="EMBL/GenBank/DDBJ databases">
        <title>Evolution of Trichinella species and genotypes.</title>
        <authorList>
            <person name="Korhonen P.K."/>
            <person name="Edoardo P."/>
            <person name="Giuseppe L.R."/>
            <person name="Gasser R.B."/>
        </authorList>
    </citation>
    <scope>NUCLEOTIDE SEQUENCE [LARGE SCALE GENOMIC DNA]</scope>
    <source>
        <strain evidence="18">ISS3</strain>
    </source>
</reference>
<feature type="binding site" evidence="16">
    <location>
        <position position="576"/>
    </location>
    <ligand>
        <name>alpha-D-mannose 1-phosphate</name>
        <dbReference type="ChEBI" id="CHEBI:58409"/>
    </ligand>
</feature>
<dbReference type="UniPathway" id="UPA00126">
    <property type="reaction ID" value="UER00424"/>
</dbReference>
<dbReference type="Pfam" id="PF00503">
    <property type="entry name" value="G-alpha"/>
    <property type="match status" value="1"/>
</dbReference>
<dbReference type="SFLD" id="SFLDG01140">
    <property type="entry name" value="C2.B:_Phosphomannomutase_and_P"/>
    <property type="match status" value="1"/>
</dbReference>